<feature type="transmembrane region" description="Helical" evidence="7">
    <location>
        <begin position="7"/>
        <end position="36"/>
    </location>
</feature>
<comment type="caution">
    <text evidence="8">The sequence shown here is derived from an EMBL/GenBank/DDBJ whole genome shotgun (WGS) entry which is preliminary data.</text>
</comment>
<feature type="non-terminal residue" evidence="8">
    <location>
        <position position="160"/>
    </location>
</feature>
<comment type="similarity">
    <text evidence="2 7">Belongs to the CTL (choline transporter-like) family.</text>
</comment>
<evidence type="ECO:0000256" key="7">
    <source>
        <dbReference type="RuleBase" id="RU368066"/>
    </source>
</evidence>
<gene>
    <name evidence="8" type="primary">Slc44a5b-L</name>
    <name evidence="8" type="ORF">Hamer_G017845</name>
</gene>
<keyword evidence="5 7" id="KW-0472">Membrane</keyword>
<keyword evidence="6" id="KW-0325">Glycoprotein</keyword>
<comment type="subcellular location">
    <subcellularLocation>
        <location evidence="7">Cell membrane</location>
        <topology evidence="7">Multi-pass membrane protein</topology>
    </subcellularLocation>
    <subcellularLocation>
        <location evidence="1">Membrane</location>
        <topology evidence="1">Multi-pass membrane protein</topology>
    </subcellularLocation>
</comment>
<organism evidence="8 9">
    <name type="scientific">Homarus americanus</name>
    <name type="common">American lobster</name>
    <dbReference type="NCBI Taxonomy" id="6706"/>
    <lineage>
        <taxon>Eukaryota</taxon>
        <taxon>Metazoa</taxon>
        <taxon>Ecdysozoa</taxon>
        <taxon>Arthropoda</taxon>
        <taxon>Crustacea</taxon>
        <taxon>Multicrustacea</taxon>
        <taxon>Malacostraca</taxon>
        <taxon>Eumalacostraca</taxon>
        <taxon>Eucarida</taxon>
        <taxon>Decapoda</taxon>
        <taxon>Pleocyemata</taxon>
        <taxon>Astacidea</taxon>
        <taxon>Nephropoidea</taxon>
        <taxon>Nephropidae</taxon>
        <taxon>Homarus</taxon>
    </lineage>
</organism>
<keyword evidence="3 7" id="KW-0812">Transmembrane</keyword>
<evidence type="ECO:0000256" key="1">
    <source>
        <dbReference type="ARBA" id="ARBA00004141"/>
    </source>
</evidence>
<feature type="transmembrane region" description="Helical" evidence="7">
    <location>
        <begin position="102"/>
        <end position="121"/>
    </location>
</feature>
<reference evidence="8" key="1">
    <citation type="journal article" date="2021" name="Sci. Adv.">
        <title>The American lobster genome reveals insights on longevity, neural, and immune adaptations.</title>
        <authorList>
            <person name="Polinski J.M."/>
            <person name="Zimin A.V."/>
            <person name="Clark K.F."/>
            <person name="Kohn A.B."/>
            <person name="Sadowski N."/>
            <person name="Timp W."/>
            <person name="Ptitsyn A."/>
            <person name="Khanna P."/>
            <person name="Romanova D.Y."/>
            <person name="Williams P."/>
            <person name="Greenwood S.J."/>
            <person name="Moroz L.L."/>
            <person name="Walt D.R."/>
            <person name="Bodnar A.G."/>
        </authorList>
    </citation>
    <scope>NUCLEOTIDE SEQUENCE</scope>
    <source>
        <strain evidence="8">GMGI-L3</strain>
    </source>
</reference>
<protein>
    <recommendedName>
        <fullName evidence="7">Choline transporter-like protein</fullName>
    </recommendedName>
</protein>
<evidence type="ECO:0000313" key="8">
    <source>
        <dbReference type="EMBL" id="KAG7172869.1"/>
    </source>
</evidence>
<dbReference type="PANTHER" id="PTHR12385:SF14">
    <property type="entry name" value="CHOLINE TRANSPORTER-LIKE 2"/>
    <property type="match status" value="1"/>
</dbReference>
<evidence type="ECO:0000256" key="2">
    <source>
        <dbReference type="ARBA" id="ARBA00007168"/>
    </source>
</evidence>
<feature type="transmembrane region" description="Helical" evidence="7">
    <location>
        <begin position="127"/>
        <end position="145"/>
    </location>
</feature>
<dbReference type="Pfam" id="PF04515">
    <property type="entry name" value="Choline_transpo"/>
    <property type="match status" value="1"/>
</dbReference>
<dbReference type="PANTHER" id="PTHR12385">
    <property type="entry name" value="CHOLINE TRANSPORTER-LIKE (SLC FAMILY 44)"/>
    <property type="match status" value="1"/>
</dbReference>
<keyword evidence="4 7" id="KW-1133">Transmembrane helix</keyword>
<evidence type="ECO:0000256" key="5">
    <source>
        <dbReference type="ARBA" id="ARBA00023136"/>
    </source>
</evidence>
<dbReference type="InterPro" id="IPR007603">
    <property type="entry name" value="Choline_transptr-like"/>
</dbReference>
<evidence type="ECO:0000313" key="9">
    <source>
        <dbReference type="Proteomes" id="UP000747542"/>
    </source>
</evidence>
<feature type="transmembrane region" description="Helical" evidence="7">
    <location>
        <begin position="74"/>
        <end position="95"/>
    </location>
</feature>
<sequence>MLVSLLWIILLRFISAIMIWFSLVAFVGLSGFGAYYTLNKYLTLRKSVDNSTMSRAEFEYTTEVSRYTELETTWLILFIITVTIFVVCLLVLIFLRKRINIAIALIGQASKAVGDIMSTLIFPVVPYLLQLIFLALFCVVGVLLASAGKTEYRIMCSEDG</sequence>
<dbReference type="EMBL" id="JAHLQT010010216">
    <property type="protein sequence ID" value="KAG7172869.1"/>
    <property type="molecule type" value="Genomic_DNA"/>
</dbReference>
<comment type="caution">
    <text evidence="7">Lacks conserved residue(s) required for the propagation of feature annotation.</text>
</comment>
<accession>A0A8J5N4A1</accession>
<evidence type="ECO:0000256" key="4">
    <source>
        <dbReference type="ARBA" id="ARBA00022989"/>
    </source>
</evidence>
<dbReference type="Proteomes" id="UP000747542">
    <property type="component" value="Unassembled WGS sequence"/>
</dbReference>
<name>A0A8J5N4A1_HOMAM</name>
<keyword evidence="9" id="KW-1185">Reference proteome</keyword>
<dbReference type="GO" id="GO:0005886">
    <property type="term" value="C:plasma membrane"/>
    <property type="evidence" value="ECO:0007669"/>
    <property type="project" value="UniProtKB-SubCell"/>
</dbReference>
<proteinExistence type="inferred from homology"/>
<comment type="function">
    <text evidence="7">Choline transporter.</text>
</comment>
<dbReference type="AlphaFoldDB" id="A0A8J5N4A1"/>
<dbReference type="GO" id="GO:0022857">
    <property type="term" value="F:transmembrane transporter activity"/>
    <property type="evidence" value="ECO:0007669"/>
    <property type="project" value="UniProtKB-UniRule"/>
</dbReference>
<evidence type="ECO:0000256" key="6">
    <source>
        <dbReference type="ARBA" id="ARBA00023180"/>
    </source>
</evidence>
<evidence type="ECO:0000256" key="3">
    <source>
        <dbReference type="ARBA" id="ARBA00022692"/>
    </source>
</evidence>